<dbReference type="EMBL" id="DF849266">
    <property type="protein sequence ID" value="GAT56430.1"/>
    <property type="molecule type" value="Genomic_DNA"/>
</dbReference>
<feature type="compositionally biased region" description="Basic residues" evidence="1">
    <location>
        <begin position="163"/>
        <end position="172"/>
    </location>
</feature>
<evidence type="ECO:0000313" key="2">
    <source>
        <dbReference type="EMBL" id="GAT56430.1"/>
    </source>
</evidence>
<evidence type="ECO:0000313" key="3">
    <source>
        <dbReference type="Proteomes" id="UP000815677"/>
    </source>
</evidence>
<feature type="region of interest" description="Disordered" evidence="1">
    <location>
        <begin position="278"/>
        <end position="321"/>
    </location>
</feature>
<gene>
    <name evidence="2" type="ORF">MCHLO_13086</name>
</gene>
<reference evidence="2" key="1">
    <citation type="submission" date="2014-09" db="EMBL/GenBank/DDBJ databases">
        <title>Genome sequence of the luminous mushroom Mycena chlorophos for searching fungal bioluminescence genes.</title>
        <authorList>
            <person name="Tanaka Y."/>
            <person name="Kasuga D."/>
            <person name="Oba Y."/>
            <person name="Hase S."/>
            <person name="Sato K."/>
            <person name="Oba Y."/>
            <person name="Sakakibara Y."/>
        </authorList>
    </citation>
    <scope>NUCLEOTIDE SEQUENCE</scope>
</reference>
<sequence>MEMGGGQQWAVCRSYASNDSARRRPVFLSHSLPSTSTSNILPAHTNSARTEALPERVLPRGGRRGRITTSDPPATQTKRMTLSSSIADPARCCSMKTSPESWSYNLRRSFSLPPTMPAHLPAEDMQTHPPLDRTIPSFRGFAGRSSISRGGATTEPETLAAKHSIRNTRRRPASYDEAETDRPTTSTRTQSAYGEKPFRSTTWESGWRLHAQARGRFSIRRSPDSTVRDLSLRGYCWSGTPFPRFCSPQTTRQRPTATRLHQHIRRCGCINRGPVGRNETDGFLRRRRQTPTTDGTERPLLRAAHSCSSFREGTNNTSPAERYPVATVDAFGGGIEDG</sequence>
<dbReference type="Proteomes" id="UP000815677">
    <property type="component" value="Unassembled WGS sequence"/>
</dbReference>
<feature type="compositionally biased region" description="Polar residues" evidence="1">
    <location>
        <begin position="183"/>
        <end position="192"/>
    </location>
</feature>
<protein>
    <submittedName>
        <fullName evidence="2">Uncharacterized protein</fullName>
    </submittedName>
</protein>
<evidence type="ECO:0000256" key="1">
    <source>
        <dbReference type="SAM" id="MobiDB-lite"/>
    </source>
</evidence>
<organism evidence="2 3">
    <name type="scientific">Mycena chlorophos</name>
    <name type="common">Agaric fungus</name>
    <name type="synonym">Agaricus chlorophos</name>
    <dbReference type="NCBI Taxonomy" id="658473"/>
    <lineage>
        <taxon>Eukaryota</taxon>
        <taxon>Fungi</taxon>
        <taxon>Dikarya</taxon>
        <taxon>Basidiomycota</taxon>
        <taxon>Agaricomycotina</taxon>
        <taxon>Agaricomycetes</taxon>
        <taxon>Agaricomycetidae</taxon>
        <taxon>Agaricales</taxon>
        <taxon>Marasmiineae</taxon>
        <taxon>Mycenaceae</taxon>
        <taxon>Mycena</taxon>
    </lineage>
</organism>
<proteinExistence type="predicted"/>
<keyword evidence="3" id="KW-1185">Reference proteome</keyword>
<name>A0ABQ0LZF1_MYCCL</name>
<accession>A0ABQ0LZF1</accession>
<feature type="compositionally biased region" description="Polar residues" evidence="1">
    <location>
        <begin position="306"/>
        <end position="319"/>
    </location>
</feature>
<feature type="region of interest" description="Disordered" evidence="1">
    <location>
        <begin position="144"/>
        <end position="194"/>
    </location>
</feature>